<feature type="region of interest" description="Disordered" evidence="1">
    <location>
        <begin position="1"/>
        <end position="30"/>
    </location>
</feature>
<feature type="region of interest" description="Disordered" evidence="1">
    <location>
        <begin position="48"/>
        <end position="68"/>
    </location>
</feature>
<sequence length="324" mass="35683">MAPAKKGGEKKKGGACDQRIHQQHSQEHPWSGFQEACALDIQRDPEICHEGDGNPRYDSESAICGTNVSDMTDSLKRLTMRQTRKRKHLESAYSTKSTKMSTDDAESAVCGTNASDMTDSLKRSTMRQTRKRKHLGSAYSTKSTKMSTDDSESAVCGTNVSDMTDSLKRSTMQQTRKRKHLGSAYSTKSTKMSTAKLHLQQDAVQHRQKPSAATQGQNASEAFASTSKYSFYTNSEDKLSGAEFGYTEEDEPQYEPCVMAPGWSQTAVSASEYVSFMSCPGEHSLAHEYGKRPVAMKTSNMDGVQQTLQSEENTAILVSATTTR</sequence>
<feature type="compositionally biased region" description="Polar residues" evidence="1">
    <location>
        <begin position="211"/>
        <end position="220"/>
    </location>
</feature>
<feature type="compositionally biased region" description="Polar residues" evidence="1">
    <location>
        <begin position="156"/>
        <end position="174"/>
    </location>
</feature>
<feature type="region of interest" description="Disordered" evidence="1">
    <location>
        <begin position="81"/>
        <end position="220"/>
    </location>
</feature>
<gene>
    <name evidence="2" type="ORF">mRhiFer1_010010</name>
</gene>
<evidence type="ECO:0000256" key="1">
    <source>
        <dbReference type="SAM" id="MobiDB-lite"/>
    </source>
</evidence>
<dbReference type="AlphaFoldDB" id="A0A7J7Y5Y7"/>
<feature type="compositionally biased region" description="Basic residues" evidence="1">
    <location>
        <begin position="124"/>
        <end position="135"/>
    </location>
</feature>
<accession>A0A7J7Y5Y7</accession>
<proteinExistence type="predicted"/>
<evidence type="ECO:0000313" key="3">
    <source>
        <dbReference type="Proteomes" id="UP000585614"/>
    </source>
</evidence>
<dbReference type="EMBL" id="JACAGC010000007">
    <property type="protein sequence ID" value="KAF6357086.1"/>
    <property type="molecule type" value="Genomic_DNA"/>
</dbReference>
<feature type="compositionally biased region" description="Polar residues" evidence="1">
    <location>
        <begin position="184"/>
        <end position="193"/>
    </location>
</feature>
<organism evidence="2 3">
    <name type="scientific">Rhinolophus ferrumequinum</name>
    <name type="common">Greater horseshoe bat</name>
    <dbReference type="NCBI Taxonomy" id="59479"/>
    <lineage>
        <taxon>Eukaryota</taxon>
        <taxon>Metazoa</taxon>
        <taxon>Chordata</taxon>
        <taxon>Craniata</taxon>
        <taxon>Vertebrata</taxon>
        <taxon>Euteleostomi</taxon>
        <taxon>Mammalia</taxon>
        <taxon>Eutheria</taxon>
        <taxon>Laurasiatheria</taxon>
        <taxon>Chiroptera</taxon>
        <taxon>Yinpterochiroptera</taxon>
        <taxon>Rhinolophoidea</taxon>
        <taxon>Rhinolophidae</taxon>
        <taxon>Rhinolophinae</taxon>
        <taxon>Rhinolophus</taxon>
    </lineage>
</organism>
<feature type="compositionally biased region" description="Basic and acidic residues" evidence="1">
    <location>
        <begin position="1"/>
        <end position="27"/>
    </location>
</feature>
<dbReference type="Proteomes" id="UP000585614">
    <property type="component" value="Unassembled WGS sequence"/>
</dbReference>
<comment type="caution">
    <text evidence="2">The sequence shown here is derived from an EMBL/GenBank/DDBJ whole genome shotgun (WGS) entry which is preliminary data.</text>
</comment>
<feature type="compositionally biased region" description="Basic and acidic residues" evidence="1">
    <location>
        <begin position="48"/>
        <end position="59"/>
    </location>
</feature>
<protein>
    <submittedName>
        <fullName evidence="2">Uncharacterized protein</fullName>
    </submittedName>
</protein>
<evidence type="ECO:0000313" key="2">
    <source>
        <dbReference type="EMBL" id="KAF6357086.1"/>
    </source>
</evidence>
<reference evidence="2 3" key="1">
    <citation type="journal article" date="2020" name="Nature">
        <title>Six reference-quality genomes reveal evolution of bat adaptations.</title>
        <authorList>
            <person name="Jebb D."/>
            <person name="Huang Z."/>
            <person name="Pippel M."/>
            <person name="Hughes G.M."/>
            <person name="Lavrichenko K."/>
            <person name="Devanna P."/>
            <person name="Winkler S."/>
            <person name="Jermiin L.S."/>
            <person name="Skirmuntt E.C."/>
            <person name="Katzourakis A."/>
            <person name="Burkitt-Gray L."/>
            <person name="Ray D.A."/>
            <person name="Sullivan K.A.M."/>
            <person name="Roscito J.G."/>
            <person name="Kirilenko B.M."/>
            <person name="Davalos L.M."/>
            <person name="Corthals A.P."/>
            <person name="Power M.L."/>
            <person name="Jones G."/>
            <person name="Ransome R.D."/>
            <person name="Dechmann D.K.N."/>
            <person name="Locatelli A.G."/>
            <person name="Puechmaille S.J."/>
            <person name="Fedrigo O."/>
            <person name="Jarvis E.D."/>
            <person name="Hiller M."/>
            <person name="Vernes S.C."/>
            <person name="Myers E.W."/>
            <person name="Teeling E.C."/>
        </authorList>
    </citation>
    <scope>NUCLEOTIDE SEQUENCE [LARGE SCALE GENOMIC DNA]</scope>
    <source>
        <strain evidence="2">MRhiFer1</strain>
        <tissue evidence="2">Lung</tissue>
    </source>
</reference>
<name>A0A7J7Y5Y7_RHIFE</name>